<dbReference type="GeneID" id="111136867"/>
<dbReference type="GO" id="GO:1990918">
    <property type="term" value="P:double-strand break repair involved in meiotic recombination"/>
    <property type="evidence" value="ECO:0007669"/>
    <property type="project" value="TreeGrafter"/>
</dbReference>
<protein>
    <recommendedName>
        <fullName evidence="16">DNA 5'-3' helicase</fullName>
        <ecNumber evidence="16">5.6.2.3</ecNumber>
    </recommendedName>
    <alternativeName>
        <fullName evidence="18">DNA 5'-3' helicase FANCJ</fullName>
    </alternativeName>
</protein>
<dbReference type="PANTHER" id="PTHR11472">
    <property type="entry name" value="DNA REPAIR DEAD HELICASE RAD3/XP-D SUBFAMILY MEMBER"/>
    <property type="match status" value="1"/>
</dbReference>
<feature type="compositionally biased region" description="Basic and acidic residues" evidence="19">
    <location>
        <begin position="1270"/>
        <end position="1283"/>
    </location>
</feature>
<feature type="compositionally biased region" description="Polar residues" evidence="19">
    <location>
        <begin position="1183"/>
        <end position="1192"/>
    </location>
</feature>
<evidence type="ECO:0000256" key="7">
    <source>
        <dbReference type="ARBA" id="ARBA00022763"/>
    </source>
</evidence>
<dbReference type="GO" id="GO:0003677">
    <property type="term" value="F:DNA binding"/>
    <property type="evidence" value="ECO:0007669"/>
    <property type="project" value="InterPro"/>
</dbReference>
<dbReference type="GO" id="GO:0005634">
    <property type="term" value="C:nucleus"/>
    <property type="evidence" value="ECO:0007669"/>
    <property type="project" value="UniProtKB-SubCell"/>
</dbReference>
<comment type="subcellular location">
    <subcellularLocation>
        <location evidence="2">Nucleus</location>
    </subcellularLocation>
</comment>
<evidence type="ECO:0000256" key="13">
    <source>
        <dbReference type="ARBA" id="ARBA00023204"/>
    </source>
</evidence>
<feature type="compositionally biased region" description="Low complexity" evidence="19">
    <location>
        <begin position="871"/>
        <end position="881"/>
    </location>
</feature>
<keyword evidence="6" id="KW-0547">Nucleotide-binding</keyword>
<keyword evidence="15" id="KW-0539">Nucleus</keyword>
<comment type="similarity">
    <text evidence="3">Belongs to the DEAD box helicase family. DEAH subfamily.</text>
</comment>
<keyword evidence="12" id="KW-0411">Iron-sulfur</keyword>
<dbReference type="EC" id="5.6.2.3" evidence="16"/>
<dbReference type="KEGG" id="cvn:111136867"/>
<evidence type="ECO:0000256" key="11">
    <source>
        <dbReference type="ARBA" id="ARBA00023004"/>
    </source>
</evidence>
<keyword evidence="11" id="KW-0408">Iron</keyword>
<dbReference type="Gene3D" id="3.40.50.300">
    <property type="entry name" value="P-loop containing nucleotide triphosphate hydrolases"/>
    <property type="match status" value="3"/>
</dbReference>
<feature type="domain" description="Helicase ATP-binding" evidence="20">
    <location>
        <begin position="10"/>
        <end position="386"/>
    </location>
</feature>
<dbReference type="FunFam" id="3.40.50.300:FF:000731">
    <property type="entry name" value="Fanconi anemia group J protein homolog"/>
    <property type="match status" value="1"/>
</dbReference>
<evidence type="ECO:0000256" key="14">
    <source>
        <dbReference type="ARBA" id="ARBA00023235"/>
    </source>
</evidence>
<feature type="compositionally biased region" description="Polar residues" evidence="19">
    <location>
        <begin position="167"/>
        <end position="181"/>
    </location>
</feature>
<evidence type="ECO:0000256" key="8">
    <source>
        <dbReference type="ARBA" id="ARBA00022801"/>
    </source>
</evidence>
<evidence type="ECO:0000256" key="19">
    <source>
        <dbReference type="SAM" id="MobiDB-lite"/>
    </source>
</evidence>
<evidence type="ECO:0000256" key="16">
    <source>
        <dbReference type="ARBA" id="ARBA00044969"/>
    </source>
</evidence>
<evidence type="ECO:0000256" key="9">
    <source>
        <dbReference type="ARBA" id="ARBA00022806"/>
    </source>
</evidence>
<dbReference type="CDD" id="cd18788">
    <property type="entry name" value="SF2_C_XPD"/>
    <property type="match status" value="1"/>
</dbReference>
<feature type="compositionally biased region" description="Basic residues" evidence="19">
    <location>
        <begin position="1284"/>
        <end position="1293"/>
    </location>
</feature>
<comment type="cofactor">
    <cofactor evidence="1">
        <name>[4Fe-4S] cluster</name>
        <dbReference type="ChEBI" id="CHEBI:49883"/>
    </cofactor>
</comment>
<keyword evidence="7" id="KW-0227">DNA damage</keyword>
<dbReference type="GO" id="GO:0006289">
    <property type="term" value="P:nucleotide-excision repair"/>
    <property type="evidence" value="ECO:0007669"/>
    <property type="project" value="TreeGrafter"/>
</dbReference>
<dbReference type="GO" id="GO:0016818">
    <property type="term" value="F:hydrolase activity, acting on acid anhydrides, in phosphorus-containing anhydrides"/>
    <property type="evidence" value="ECO:0007669"/>
    <property type="project" value="InterPro"/>
</dbReference>
<evidence type="ECO:0000256" key="12">
    <source>
        <dbReference type="ARBA" id="ARBA00023014"/>
    </source>
</evidence>
<dbReference type="InterPro" id="IPR006555">
    <property type="entry name" value="ATP-dep_Helicase_C"/>
</dbReference>
<evidence type="ECO:0000256" key="18">
    <source>
        <dbReference type="ARBA" id="ARBA00082714"/>
    </source>
</evidence>
<name>A0A8B8EUS4_CRAVI</name>
<dbReference type="SMART" id="SM00488">
    <property type="entry name" value="DEXDc2"/>
    <property type="match status" value="1"/>
</dbReference>
<reference evidence="22 23" key="1">
    <citation type="submission" date="2025-04" db="UniProtKB">
        <authorList>
            <consortium name="RefSeq"/>
        </authorList>
    </citation>
    <scope>IDENTIFICATION</scope>
    <source>
        <tissue evidence="22 23">Whole sample</tissue>
    </source>
</reference>
<dbReference type="PROSITE" id="PS51193">
    <property type="entry name" value="HELICASE_ATP_BIND_2"/>
    <property type="match status" value="1"/>
</dbReference>
<dbReference type="Proteomes" id="UP000694844">
    <property type="component" value="Chromosome 5"/>
</dbReference>
<feature type="region of interest" description="Disordered" evidence="19">
    <location>
        <begin position="1270"/>
        <end position="1328"/>
    </location>
</feature>
<evidence type="ECO:0000256" key="4">
    <source>
        <dbReference type="ARBA" id="ARBA00022485"/>
    </source>
</evidence>
<keyword evidence="14" id="KW-0413">Isomerase</keyword>
<dbReference type="GO" id="GO:0046872">
    <property type="term" value="F:metal ion binding"/>
    <property type="evidence" value="ECO:0007669"/>
    <property type="project" value="UniProtKB-KW"/>
</dbReference>
<evidence type="ECO:0000256" key="2">
    <source>
        <dbReference type="ARBA" id="ARBA00004123"/>
    </source>
</evidence>
<keyword evidence="4" id="KW-0004">4Fe-4S</keyword>
<evidence type="ECO:0000256" key="10">
    <source>
        <dbReference type="ARBA" id="ARBA00022840"/>
    </source>
</evidence>
<dbReference type="InterPro" id="IPR014001">
    <property type="entry name" value="Helicase_ATP-bd"/>
</dbReference>
<dbReference type="PANTHER" id="PTHR11472:SF47">
    <property type="entry name" value="FANCONI ANEMIA GROUP J PROTEIN"/>
    <property type="match status" value="1"/>
</dbReference>
<evidence type="ECO:0000256" key="3">
    <source>
        <dbReference type="ARBA" id="ARBA00008792"/>
    </source>
</evidence>
<evidence type="ECO:0000313" key="21">
    <source>
        <dbReference type="Proteomes" id="UP000694844"/>
    </source>
</evidence>
<keyword evidence="8" id="KW-0378">Hydrolase</keyword>
<dbReference type="SUPFAM" id="SSF52540">
    <property type="entry name" value="P-loop containing nucleoside triphosphate hydrolases"/>
    <property type="match status" value="2"/>
</dbReference>
<dbReference type="InterPro" id="IPR006554">
    <property type="entry name" value="Helicase-like_DEXD_c2"/>
</dbReference>
<evidence type="ECO:0000259" key="20">
    <source>
        <dbReference type="PROSITE" id="PS51193"/>
    </source>
</evidence>
<keyword evidence="9" id="KW-0347">Helicase</keyword>
<gene>
    <name evidence="22 23 24" type="primary">LOC111136867</name>
</gene>
<evidence type="ECO:0000256" key="15">
    <source>
        <dbReference type="ARBA" id="ARBA00023242"/>
    </source>
</evidence>
<feature type="region of interest" description="Disordered" evidence="19">
    <location>
        <begin position="860"/>
        <end position="881"/>
    </location>
</feature>
<dbReference type="GO" id="GO:0043139">
    <property type="term" value="F:5'-3' DNA helicase activity"/>
    <property type="evidence" value="ECO:0007669"/>
    <property type="project" value="UniProtKB-EC"/>
</dbReference>
<dbReference type="InterPro" id="IPR045028">
    <property type="entry name" value="DinG/Rad3-like"/>
</dbReference>
<dbReference type="NCBIfam" id="TIGR00604">
    <property type="entry name" value="rad3"/>
    <property type="match status" value="1"/>
</dbReference>
<keyword evidence="10" id="KW-0067">ATP-binding</keyword>
<keyword evidence="5" id="KW-0479">Metal-binding</keyword>
<keyword evidence="13" id="KW-0234">DNA repair</keyword>
<evidence type="ECO:0000313" key="23">
    <source>
        <dbReference type="RefSeq" id="XP_022343717.1"/>
    </source>
</evidence>
<dbReference type="InterPro" id="IPR027417">
    <property type="entry name" value="P-loop_NTPase"/>
</dbReference>
<proteinExistence type="inferred from homology"/>
<dbReference type="InterPro" id="IPR010614">
    <property type="entry name" value="RAD3-like_helicase_DEAD"/>
</dbReference>
<evidence type="ECO:0000256" key="17">
    <source>
        <dbReference type="ARBA" id="ARBA00048954"/>
    </source>
</evidence>
<dbReference type="InterPro" id="IPR014013">
    <property type="entry name" value="Helic_SF1/SF2_ATP-bd_DinG/Rad3"/>
</dbReference>
<evidence type="ECO:0000256" key="5">
    <source>
        <dbReference type="ARBA" id="ARBA00022723"/>
    </source>
</evidence>
<feature type="region of interest" description="Disordered" evidence="19">
    <location>
        <begin position="1149"/>
        <end position="1254"/>
    </location>
</feature>
<dbReference type="GO" id="GO:0005524">
    <property type="term" value="F:ATP binding"/>
    <property type="evidence" value="ECO:0007669"/>
    <property type="project" value="UniProtKB-KW"/>
</dbReference>
<dbReference type="Pfam" id="PF13307">
    <property type="entry name" value="Helicase_C_2"/>
    <property type="match status" value="1"/>
</dbReference>
<accession>A0A8B8EUS4</accession>
<evidence type="ECO:0000256" key="1">
    <source>
        <dbReference type="ARBA" id="ARBA00001966"/>
    </source>
</evidence>
<sequence length="1449" mass="162342">MATEKKQMIHGVEVVFPCKPYPSQFSMMEKVIKGIERRENCLLESPTGSGKSLALLCSALAWQAADYNKREKELLESSEKDSLKKQCSCHEETSAKVTEKKATENKALLDILNKGAASPSAFEGDDDDDFKQPANFRTPGAVKQNVRHHVSISYETSPVGCEHSTNDHSPNSSKTCTCGSESTPTKARKVPKIYFGTRTHKQIAQIIRELKKTAYREVKMTILAAREHTCIHPAVSQMRSKNEGCKELLDGPGCKFNDRLKRAPATQEYMRKHGLTEAWDIEDFVSLSKTLKVCPYFATRGLRTGADIVFCPYNYLIDPVIRDSMEISLKDQVVILDEAHNMEDTARESAGEKIGDDALQKAIDELDKMIKFEILTAEHLRVRQLCAGLLGLIRDNQDNLQNMDFDHEYKCWSSYDIVVRLEKIGAGPKHFQDMQQHLQKVFEEALDKETVVQDMSGQVVKVSSATLQSLEHITKVLRYLYKNDLQYVTDYRMAVVKATVYTRNANTDDMWLNPKRRRGGQAMTPTTQLSLNFWCMNPGVAFSDLSVCRSIVLTSGTLSPINSFESELGVPFPIKLEANHVIEDKQVWVGAVGQGPRGGTLEAVYRSVETLQFQDELGDLVLRVCQEVPHGVLCFVPSYTTLSKLKTRWEYSVDSSPQVTGLWERIKEHKEVMVEPRASERVDFEDLMRQYYDTVNLLQDQGESKKTGALFVAVFRGKVSEGMDFADNYARAVITVGIPYPNSKDVQVKFKQEYNNMYRASRGLLSGSEWYDIQAFRALNQALGRCIRHRKDWGAIILVDNRFVKNQNKIQGLSKWVRRKVQPFQSFNSAIDSINKFTKARQEDMPVVNPDTSFIPGTPVTPGHHAGSQMTSPTTSPYGTGSETPLGRGYLTNTPLKSIVKSPNTLLGSPDSTAWKSNKCLLMSPTEVHRNQSYQNLVQNRQVVQPQVQTQNNQSSLTIAQPLDHMSQIMMAINSPSAPKDKPFYVIIGQGTPQQQMYLIEPPPKPSLQPSSKIVAPKPKLNEVQTPSKVMEHANPKAIGQAGQIDEKIIGQMQQKVQMQQQVLVGQQKPLKSLLQSKAVPITNQKTPLKSLLPAEVGTTPNQTKAVLKGTQSLQQVEQTPRTEVQCVIDLTESSDSVKQVPSEVVLPVVVDGSKPGHGETGQDVKNSDEKSNRFYKFCSINDPRNPNNMSKNETKPSEPGTPVLFGENSQEEDIVKEEPKSLPVATSTQKPHFRKKEQARSIESLPSDDDDERDFKMTAMDKTLNSSHVEKGISEKQEECHLRTRRGPRGVKRSSASKPNLRMSKRRKGIEFEDEGKENQAQKPSHFSCKSCGHRLMDSVSDYEPRKRIPKFLETVQSFKNKAVIFMSDGEMGSSFKPCTAKTSGVPLNSMWSEEDGCCTQFLSCTGCHKSQPHRMIGALIVCVDKPAPGLQTGQMWLLAHEISIQES</sequence>
<keyword evidence="21" id="KW-1185">Reference proteome</keyword>
<evidence type="ECO:0000313" key="22">
    <source>
        <dbReference type="RefSeq" id="XP_022343716.1"/>
    </source>
</evidence>
<dbReference type="RefSeq" id="XP_022343717.1">
    <property type="nucleotide sequence ID" value="XM_022488009.1"/>
</dbReference>
<organism evidence="21 22">
    <name type="scientific">Crassostrea virginica</name>
    <name type="common">Eastern oyster</name>
    <dbReference type="NCBI Taxonomy" id="6565"/>
    <lineage>
        <taxon>Eukaryota</taxon>
        <taxon>Metazoa</taxon>
        <taxon>Spiralia</taxon>
        <taxon>Lophotrochozoa</taxon>
        <taxon>Mollusca</taxon>
        <taxon>Bivalvia</taxon>
        <taxon>Autobranchia</taxon>
        <taxon>Pteriomorphia</taxon>
        <taxon>Ostreida</taxon>
        <taxon>Ostreoidea</taxon>
        <taxon>Ostreidae</taxon>
        <taxon>Crassostrea</taxon>
    </lineage>
</organism>
<dbReference type="InterPro" id="IPR013020">
    <property type="entry name" value="Rad3/Chl1-like"/>
</dbReference>
<feature type="compositionally biased region" description="Basic and acidic residues" evidence="19">
    <location>
        <begin position="1155"/>
        <end position="1173"/>
    </location>
</feature>
<dbReference type="SMART" id="SM00487">
    <property type="entry name" value="DEXDc"/>
    <property type="match status" value="1"/>
</dbReference>
<dbReference type="Pfam" id="PF06733">
    <property type="entry name" value="DEAD_2"/>
    <property type="match status" value="1"/>
</dbReference>
<comment type="catalytic activity">
    <reaction evidence="17">
        <text>ATP + H2O = ADP + phosphate + H(+)</text>
        <dbReference type="Rhea" id="RHEA:13065"/>
        <dbReference type="ChEBI" id="CHEBI:15377"/>
        <dbReference type="ChEBI" id="CHEBI:15378"/>
        <dbReference type="ChEBI" id="CHEBI:30616"/>
        <dbReference type="ChEBI" id="CHEBI:43474"/>
        <dbReference type="ChEBI" id="CHEBI:456216"/>
        <dbReference type="EC" id="5.6.2.3"/>
    </reaction>
</comment>
<dbReference type="GO" id="GO:0051539">
    <property type="term" value="F:4 iron, 4 sulfur cluster binding"/>
    <property type="evidence" value="ECO:0007669"/>
    <property type="project" value="UniProtKB-KW"/>
</dbReference>
<dbReference type="SMART" id="SM00491">
    <property type="entry name" value="HELICc2"/>
    <property type="match status" value="1"/>
</dbReference>
<dbReference type="RefSeq" id="XP_022343718.1">
    <property type="nucleotide sequence ID" value="XM_022488010.1"/>
</dbReference>
<dbReference type="OrthoDB" id="19182at2759"/>
<feature type="region of interest" description="Disordered" evidence="19">
    <location>
        <begin position="161"/>
        <end position="181"/>
    </location>
</feature>
<dbReference type="RefSeq" id="XP_022343716.1">
    <property type="nucleotide sequence ID" value="XM_022488008.1"/>
</dbReference>
<evidence type="ECO:0000256" key="6">
    <source>
        <dbReference type="ARBA" id="ARBA00022741"/>
    </source>
</evidence>
<evidence type="ECO:0000313" key="24">
    <source>
        <dbReference type="RefSeq" id="XP_022343718.1"/>
    </source>
</evidence>